<organism evidence="2 3">
    <name type="scientific">Drosophila navojoa</name>
    <name type="common">Fruit fly</name>
    <dbReference type="NCBI Taxonomy" id="7232"/>
    <lineage>
        <taxon>Eukaryota</taxon>
        <taxon>Metazoa</taxon>
        <taxon>Ecdysozoa</taxon>
        <taxon>Arthropoda</taxon>
        <taxon>Hexapoda</taxon>
        <taxon>Insecta</taxon>
        <taxon>Pterygota</taxon>
        <taxon>Neoptera</taxon>
        <taxon>Endopterygota</taxon>
        <taxon>Diptera</taxon>
        <taxon>Brachycera</taxon>
        <taxon>Muscomorpha</taxon>
        <taxon>Ephydroidea</taxon>
        <taxon>Drosophilidae</taxon>
        <taxon>Drosophila</taxon>
    </lineage>
</organism>
<keyword evidence="1" id="KW-0732">Signal</keyword>
<name>A0A484BCS6_DRONA</name>
<feature type="chain" id="PRO_5019762766" evidence="1">
    <location>
        <begin position="24"/>
        <end position="197"/>
    </location>
</feature>
<dbReference type="OrthoDB" id="7863619at2759"/>
<dbReference type="AlphaFoldDB" id="A0A484BCS6"/>
<keyword evidence="3" id="KW-1185">Reference proteome</keyword>
<feature type="signal peptide" evidence="1">
    <location>
        <begin position="1"/>
        <end position="23"/>
    </location>
</feature>
<sequence length="197" mass="22604">MSRVIKALELSLVLLLMPMLMQCIPGVAISHMQQLLQLDNILTNRISSVLQLLRNQTENKELVQQSERLEIALALPISQLDEKIKIYNEYLAYDAMRAKQQQQQPQTDSEASGYDRADIVVDISDKDKLRTAAYSAFEKRVLKLLKRLDVSDAFTKRVFKAIFSDEEQLKKLKKKLDSLGDDTDSSCSLWDFIFGLY</sequence>
<protein>
    <submittedName>
        <fullName evidence="2">Uncharacterized protein</fullName>
    </submittedName>
</protein>
<reference evidence="2 3" key="1">
    <citation type="journal article" date="2019" name="J. Hered.">
        <title>An Improved Genome Assembly for Drosophila navojoa, the Basal Species in the mojavensis Cluster.</title>
        <authorList>
            <person name="Vanderlinde T."/>
            <person name="Dupim E.G."/>
            <person name="Nazario-Yepiz N.O."/>
            <person name="Carvalho A.B."/>
        </authorList>
    </citation>
    <scope>NUCLEOTIDE SEQUENCE [LARGE SCALE GENOMIC DNA]</scope>
    <source>
        <strain evidence="2">Navoj_Jal97</strain>
        <tissue evidence="2">Whole organism</tissue>
    </source>
</reference>
<dbReference type="Proteomes" id="UP000295192">
    <property type="component" value="Unassembled WGS sequence"/>
</dbReference>
<gene>
    <name evidence="2" type="ORF">AWZ03_007444</name>
</gene>
<evidence type="ECO:0000313" key="3">
    <source>
        <dbReference type="Proteomes" id="UP000295192"/>
    </source>
</evidence>
<dbReference type="EMBL" id="LSRL02000064">
    <property type="protein sequence ID" value="TDG46102.1"/>
    <property type="molecule type" value="Genomic_DNA"/>
</dbReference>
<evidence type="ECO:0000256" key="1">
    <source>
        <dbReference type="SAM" id="SignalP"/>
    </source>
</evidence>
<evidence type="ECO:0000313" key="2">
    <source>
        <dbReference type="EMBL" id="TDG46102.1"/>
    </source>
</evidence>
<proteinExistence type="predicted"/>
<comment type="caution">
    <text evidence="2">The sequence shown here is derived from an EMBL/GenBank/DDBJ whole genome shotgun (WGS) entry which is preliminary data.</text>
</comment>
<accession>A0A484BCS6</accession>
<dbReference type="OMA" id="WDFIFGL"/>